<dbReference type="EMBL" id="REGN01001276">
    <property type="protein sequence ID" value="RNA35899.1"/>
    <property type="molecule type" value="Genomic_DNA"/>
</dbReference>
<dbReference type="AlphaFoldDB" id="A0A3M7SJK6"/>
<gene>
    <name evidence="1" type="ORF">BpHYR1_048557</name>
</gene>
<reference evidence="1 2" key="1">
    <citation type="journal article" date="2018" name="Sci. Rep.">
        <title>Genomic signatures of local adaptation to the degree of environmental predictability in rotifers.</title>
        <authorList>
            <person name="Franch-Gras L."/>
            <person name="Hahn C."/>
            <person name="Garcia-Roger E.M."/>
            <person name="Carmona M.J."/>
            <person name="Serra M."/>
            <person name="Gomez A."/>
        </authorList>
    </citation>
    <scope>NUCLEOTIDE SEQUENCE [LARGE SCALE GENOMIC DNA]</scope>
    <source>
        <strain evidence="1">HYR1</strain>
    </source>
</reference>
<name>A0A3M7SJK6_BRAPC</name>
<comment type="caution">
    <text evidence="1">The sequence shown here is derived from an EMBL/GenBank/DDBJ whole genome shotgun (WGS) entry which is preliminary data.</text>
</comment>
<protein>
    <submittedName>
        <fullName evidence="1">Uncharacterized protein</fullName>
    </submittedName>
</protein>
<organism evidence="1 2">
    <name type="scientific">Brachionus plicatilis</name>
    <name type="common">Marine rotifer</name>
    <name type="synonym">Brachionus muelleri</name>
    <dbReference type="NCBI Taxonomy" id="10195"/>
    <lineage>
        <taxon>Eukaryota</taxon>
        <taxon>Metazoa</taxon>
        <taxon>Spiralia</taxon>
        <taxon>Gnathifera</taxon>
        <taxon>Rotifera</taxon>
        <taxon>Eurotatoria</taxon>
        <taxon>Monogononta</taxon>
        <taxon>Pseudotrocha</taxon>
        <taxon>Ploima</taxon>
        <taxon>Brachionidae</taxon>
        <taxon>Brachionus</taxon>
    </lineage>
</organism>
<keyword evidence="2" id="KW-1185">Reference proteome</keyword>
<dbReference type="Proteomes" id="UP000276133">
    <property type="component" value="Unassembled WGS sequence"/>
</dbReference>
<accession>A0A3M7SJK6</accession>
<sequence length="173" mass="20257">MSKLKERNFGESFFSVVRVRNPKFLTFELLCSPKKRSLWQKLKALELRSQLGVKERVARVLAITNITRSKLNKKLVVNIAKVISQYLRTKIGRKFSPNLIIELESTMRKRHNLNTILCLFEISQLFNMSLELGHVLEKGKMIKMLKFSNLAEISFYSLVFEMAFRSGEQMFTY</sequence>
<evidence type="ECO:0000313" key="1">
    <source>
        <dbReference type="EMBL" id="RNA35899.1"/>
    </source>
</evidence>
<proteinExistence type="predicted"/>
<evidence type="ECO:0000313" key="2">
    <source>
        <dbReference type="Proteomes" id="UP000276133"/>
    </source>
</evidence>